<dbReference type="RefSeq" id="WP_004399562.1">
    <property type="nucleotide sequence ID" value="NC_000964.3"/>
</dbReference>
<dbReference type="EMBL" id="CP052842">
    <property type="protein sequence ID" value="QJP88486.1"/>
    <property type="molecule type" value="Genomic_DNA"/>
</dbReference>
<accession>A0A6M3ZFY0</accession>
<dbReference type="KEGG" id="bsu:BSU19870"/>
<reference evidence="3" key="1">
    <citation type="submission" date="2020-04" db="EMBL/GenBank/DDBJ databases">
        <title>Phage recombination drives evolution of spore-forming Bacilli.</title>
        <authorList>
            <person name="Dragos A."/>
            <person name="Kovacs A.T."/>
        </authorList>
    </citation>
    <scope>NUCLEOTIDE SEQUENCE</scope>
    <source>
        <strain evidence="3">168</strain>
    </source>
</reference>
<protein>
    <submittedName>
        <fullName evidence="3">Uncharacterized protein</fullName>
    </submittedName>
</protein>
<organism evidence="3">
    <name type="scientific">Bacillus subtilis (strain 168)</name>
    <dbReference type="NCBI Taxonomy" id="224308"/>
    <lineage>
        <taxon>Bacteria</taxon>
        <taxon>Bacillati</taxon>
        <taxon>Bacillota</taxon>
        <taxon>Bacilli</taxon>
        <taxon>Bacillales</taxon>
        <taxon>Bacillaceae</taxon>
        <taxon>Bacillus</taxon>
    </lineage>
</organism>
<dbReference type="EMBL" id="CP052842">
    <property type="protein sequence ID" value="QJP88646.1"/>
    <property type="molecule type" value="Genomic_DNA"/>
</dbReference>
<dbReference type="AlphaFoldDB" id="A0A6M3ZFY0"/>
<sequence length="120" mass="13855">MIEIFKDTGATHDLVYHSKINTFVWDVEFDIVLSDSKELNKCYFVKCFNPYRINGKCDFAVSSIDIFSEGKRLLIENEFNFKITKAVHVATSKDVTEIVLHLSERISSPFPIVKEVVYLD</sequence>
<evidence type="ECO:0000313" key="1">
    <source>
        <dbReference type="EMBL" id="QJP88486.1"/>
    </source>
</evidence>
<proteinExistence type="predicted"/>
<dbReference type="EMBL" id="CP052842">
    <property type="protein sequence ID" value="QJP88720.1"/>
    <property type="molecule type" value="Genomic_DNA"/>
</dbReference>
<evidence type="ECO:0000313" key="2">
    <source>
        <dbReference type="EMBL" id="QJP88646.1"/>
    </source>
</evidence>
<dbReference type="OrthoDB" id="9861296at2"/>
<evidence type="ECO:0000313" key="3">
    <source>
        <dbReference type="EMBL" id="QJP88720.1"/>
    </source>
</evidence>
<dbReference type="SMR" id="A0A6M3ZFY0"/>
<gene>
    <name evidence="1" type="ORF">HIR78_10770</name>
    <name evidence="2" type="ORF">HIR78_11670</name>
    <name evidence="3" type="ORF">HIR78_12105</name>
</gene>
<name>A0A6M3ZFY0_BACSU</name>